<comment type="caution">
    <text evidence="2">The sequence shown here is derived from an EMBL/GenBank/DDBJ whole genome shotgun (WGS) entry which is preliminary data.</text>
</comment>
<evidence type="ECO:0008006" key="4">
    <source>
        <dbReference type="Google" id="ProtNLM"/>
    </source>
</evidence>
<dbReference type="AlphaFoldDB" id="A0AA37WI75"/>
<evidence type="ECO:0000256" key="1">
    <source>
        <dbReference type="PROSITE-ProRule" id="PRU00339"/>
    </source>
</evidence>
<evidence type="ECO:0000313" key="3">
    <source>
        <dbReference type="Proteomes" id="UP001156601"/>
    </source>
</evidence>
<keyword evidence="1" id="KW-0802">TPR repeat</keyword>
<evidence type="ECO:0000313" key="2">
    <source>
        <dbReference type="EMBL" id="GLR71911.1"/>
    </source>
</evidence>
<reference evidence="2" key="1">
    <citation type="journal article" date="2014" name="Int. J. Syst. Evol. Microbiol.">
        <title>Complete genome sequence of Corynebacterium casei LMG S-19264T (=DSM 44701T), isolated from a smear-ripened cheese.</title>
        <authorList>
            <consortium name="US DOE Joint Genome Institute (JGI-PGF)"/>
            <person name="Walter F."/>
            <person name="Albersmeier A."/>
            <person name="Kalinowski J."/>
            <person name="Ruckert C."/>
        </authorList>
    </citation>
    <scope>NUCLEOTIDE SEQUENCE</scope>
    <source>
        <strain evidence="2">NBRC 110023</strain>
    </source>
</reference>
<dbReference type="InterPro" id="IPR011990">
    <property type="entry name" value="TPR-like_helical_dom_sf"/>
</dbReference>
<dbReference type="PROSITE" id="PS50005">
    <property type="entry name" value="TPR"/>
    <property type="match status" value="1"/>
</dbReference>
<dbReference type="SMART" id="SM00028">
    <property type="entry name" value="TPR"/>
    <property type="match status" value="3"/>
</dbReference>
<sequence length="277" mass="32315">MADKRMRIAENLEQQGRWFDALIQWQILYTLYPEQQHISQEIDRLSQQIIKKKQFLKAQYAKIEKSDKTKAKKDILLGILAIAPNDPEAKEALRQMNWALALKSANAKTKTIVKYFEENQKKAQKSIELTNLLDQGEQFIKAGKYKALLQTADRLESKHPKHAKINHFRYTAYSQIGKQYQDNNDVETAIASYDRAAKYAPKNDDATLSRKILDLRQTKANEYYIEGKKLFKHDLEKAIELFKRAKAIFPEHPKVMGDLVRAERIQKNLLKIKNLKK</sequence>
<dbReference type="InterPro" id="IPR019734">
    <property type="entry name" value="TPR_rpt"/>
</dbReference>
<dbReference type="SUPFAM" id="SSF48452">
    <property type="entry name" value="TPR-like"/>
    <property type="match status" value="2"/>
</dbReference>
<feature type="repeat" description="TPR" evidence="1">
    <location>
        <begin position="170"/>
        <end position="203"/>
    </location>
</feature>
<protein>
    <recommendedName>
        <fullName evidence="4">Tetratricopeptide repeat protein</fullName>
    </recommendedName>
</protein>
<reference evidence="2" key="2">
    <citation type="submission" date="2023-01" db="EMBL/GenBank/DDBJ databases">
        <title>Draft genome sequence of Agaribacter marinus strain NBRC 110023.</title>
        <authorList>
            <person name="Sun Q."/>
            <person name="Mori K."/>
        </authorList>
    </citation>
    <scope>NUCLEOTIDE SEQUENCE</scope>
    <source>
        <strain evidence="2">NBRC 110023</strain>
    </source>
</reference>
<dbReference type="Gene3D" id="1.25.40.10">
    <property type="entry name" value="Tetratricopeptide repeat domain"/>
    <property type="match status" value="1"/>
</dbReference>
<proteinExistence type="predicted"/>
<gene>
    <name evidence="2" type="ORF">GCM10007852_28190</name>
</gene>
<dbReference type="Proteomes" id="UP001156601">
    <property type="component" value="Unassembled WGS sequence"/>
</dbReference>
<accession>A0AA37WI75</accession>
<name>A0AA37WI75_9ALTE</name>
<keyword evidence="3" id="KW-1185">Reference proteome</keyword>
<organism evidence="2 3">
    <name type="scientific">Agaribacter marinus</name>
    <dbReference type="NCBI Taxonomy" id="1431249"/>
    <lineage>
        <taxon>Bacteria</taxon>
        <taxon>Pseudomonadati</taxon>
        <taxon>Pseudomonadota</taxon>
        <taxon>Gammaproteobacteria</taxon>
        <taxon>Alteromonadales</taxon>
        <taxon>Alteromonadaceae</taxon>
        <taxon>Agaribacter</taxon>
    </lineage>
</organism>
<dbReference type="EMBL" id="BSOT01000006">
    <property type="protein sequence ID" value="GLR71911.1"/>
    <property type="molecule type" value="Genomic_DNA"/>
</dbReference>